<dbReference type="InParanoid" id="A0A1Y2GH97"/>
<feature type="compositionally biased region" description="Polar residues" evidence="1">
    <location>
        <begin position="1"/>
        <end position="18"/>
    </location>
</feature>
<protein>
    <submittedName>
        <fullName evidence="2">Uncharacterized protein</fullName>
    </submittedName>
</protein>
<dbReference type="RefSeq" id="XP_021878903.1">
    <property type="nucleotide sequence ID" value="XM_022028981.1"/>
</dbReference>
<comment type="caution">
    <text evidence="2">The sequence shown here is derived from an EMBL/GenBank/DDBJ whole genome shotgun (WGS) entry which is preliminary data.</text>
</comment>
<dbReference type="InterPro" id="IPR036480">
    <property type="entry name" value="CarbP_synth_ssu_N_sf"/>
</dbReference>
<name>A0A1Y2GH97_9FUNG</name>
<evidence type="ECO:0000313" key="3">
    <source>
        <dbReference type="Proteomes" id="UP000193648"/>
    </source>
</evidence>
<proteinExistence type="predicted"/>
<dbReference type="Proteomes" id="UP000193648">
    <property type="component" value="Unassembled WGS sequence"/>
</dbReference>
<dbReference type="OrthoDB" id="1924069at2759"/>
<feature type="non-terminal residue" evidence="2">
    <location>
        <position position="68"/>
    </location>
</feature>
<evidence type="ECO:0000256" key="1">
    <source>
        <dbReference type="SAM" id="MobiDB-lite"/>
    </source>
</evidence>
<gene>
    <name evidence="2" type="ORF">BCR41DRAFT_398615</name>
</gene>
<dbReference type="SUPFAM" id="SSF52021">
    <property type="entry name" value="Carbamoyl phosphate synthetase, small subunit N-terminal domain"/>
    <property type="match status" value="1"/>
</dbReference>
<reference evidence="2 3" key="1">
    <citation type="submission" date="2016-07" db="EMBL/GenBank/DDBJ databases">
        <title>Pervasive Adenine N6-methylation of Active Genes in Fungi.</title>
        <authorList>
            <consortium name="DOE Joint Genome Institute"/>
            <person name="Mondo S.J."/>
            <person name="Dannebaum R.O."/>
            <person name="Kuo R.C."/>
            <person name="Labutti K."/>
            <person name="Haridas S."/>
            <person name="Kuo A."/>
            <person name="Salamov A."/>
            <person name="Ahrendt S.R."/>
            <person name="Lipzen A."/>
            <person name="Sullivan W."/>
            <person name="Andreopoulos W.B."/>
            <person name="Clum A."/>
            <person name="Lindquist E."/>
            <person name="Daum C."/>
            <person name="Ramamoorthy G.K."/>
            <person name="Gryganskyi A."/>
            <person name="Culley D."/>
            <person name="Magnuson J.K."/>
            <person name="James T.Y."/>
            <person name="O'Malley M.A."/>
            <person name="Stajich J.E."/>
            <person name="Spatafora J.W."/>
            <person name="Visel A."/>
            <person name="Grigoriev I.V."/>
        </authorList>
    </citation>
    <scope>NUCLEOTIDE SEQUENCE [LARGE SCALE GENOMIC DNA]</scope>
    <source>
        <strain evidence="2 3">NRRL 3116</strain>
    </source>
</reference>
<organism evidence="2 3">
    <name type="scientific">Lobosporangium transversale</name>
    <dbReference type="NCBI Taxonomy" id="64571"/>
    <lineage>
        <taxon>Eukaryota</taxon>
        <taxon>Fungi</taxon>
        <taxon>Fungi incertae sedis</taxon>
        <taxon>Mucoromycota</taxon>
        <taxon>Mortierellomycotina</taxon>
        <taxon>Mortierellomycetes</taxon>
        <taxon>Mortierellales</taxon>
        <taxon>Mortierellaceae</taxon>
        <taxon>Lobosporangium</taxon>
    </lineage>
</organism>
<accession>A0A1Y2GH97</accession>
<dbReference type="STRING" id="64571.A0A1Y2GH97"/>
<dbReference type="AlphaFoldDB" id="A0A1Y2GH97"/>
<keyword evidence="3" id="KW-1185">Reference proteome</keyword>
<feature type="region of interest" description="Disordered" evidence="1">
    <location>
        <begin position="1"/>
        <end position="31"/>
    </location>
</feature>
<dbReference type="Gene3D" id="3.50.30.20">
    <property type="entry name" value="Carbamoyl-phosphate synthase small subunit, N-terminal domain"/>
    <property type="match status" value="1"/>
</dbReference>
<dbReference type="EMBL" id="MCFF01000033">
    <property type="protein sequence ID" value="ORZ09633.1"/>
    <property type="molecule type" value="Genomic_DNA"/>
</dbReference>
<sequence>MPSQTRPSPAASSSNIQAANPHPPVTGVPCEQPNATIATLVFRDGTSYQGISFGAETKSIAGECVFQT</sequence>
<evidence type="ECO:0000313" key="2">
    <source>
        <dbReference type="EMBL" id="ORZ09633.1"/>
    </source>
</evidence>
<dbReference type="GeneID" id="33570824"/>